<evidence type="ECO:0000313" key="4">
    <source>
        <dbReference type="Proteomes" id="UP001325680"/>
    </source>
</evidence>
<dbReference type="InterPro" id="IPR036514">
    <property type="entry name" value="SGNH_hydro_sf"/>
</dbReference>
<reference evidence="3 4" key="1">
    <citation type="submission" date="2023-12" db="EMBL/GenBank/DDBJ databases">
        <title>Genome sequencing and assembly of bacterial species from a model synthetic community.</title>
        <authorList>
            <person name="Hogle S.L."/>
        </authorList>
    </citation>
    <scope>NUCLEOTIDE SEQUENCE [LARGE SCALE GENOMIC DNA]</scope>
    <source>
        <strain evidence="3 4">HAMBI_3031</strain>
    </source>
</reference>
<name>A0ABZ0W5P5_9BACT</name>
<accession>A0ABZ0W5P5</accession>
<feature type="domain" description="DUF4886" evidence="2">
    <location>
        <begin position="63"/>
        <end position="304"/>
    </location>
</feature>
<dbReference type="EMBL" id="CP139960">
    <property type="protein sequence ID" value="WQD38557.1"/>
    <property type="molecule type" value="Genomic_DNA"/>
</dbReference>
<keyword evidence="4" id="KW-1185">Reference proteome</keyword>
<protein>
    <submittedName>
        <fullName evidence="3">DUF4886 domain-containing protein</fullName>
    </submittedName>
</protein>
<evidence type="ECO:0000259" key="2">
    <source>
        <dbReference type="Pfam" id="PF16227"/>
    </source>
</evidence>
<dbReference type="Proteomes" id="UP001325680">
    <property type="component" value="Chromosome"/>
</dbReference>
<gene>
    <name evidence="3" type="ORF">U0035_00155</name>
</gene>
<dbReference type="Pfam" id="PF16227">
    <property type="entry name" value="DUF4886"/>
    <property type="match status" value="1"/>
</dbReference>
<feature type="signal peptide" evidence="1">
    <location>
        <begin position="1"/>
        <end position="20"/>
    </location>
</feature>
<organism evidence="3 4">
    <name type="scientific">Niabella yanshanensis</name>
    <dbReference type="NCBI Taxonomy" id="577386"/>
    <lineage>
        <taxon>Bacteria</taxon>
        <taxon>Pseudomonadati</taxon>
        <taxon>Bacteroidota</taxon>
        <taxon>Chitinophagia</taxon>
        <taxon>Chitinophagales</taxon>
        <taxon>Chitinophagaceae</taxon>
        <taxon>Niabella</taxon>
    </lineage>
</organism>
<dbReference type="Gene3D" id="3.40.50.1110">
    <property type="entry name" value="SGNH hydrolase"/>
    <property type="match status" value="1"/>
</dbReference>
<keyword evidence="1" id="KW-0732">Signal</keyword>
<dbReference type="InterPro" id="IPR032616">
    <property type="entry name" value="DUF4886"/>
</dbReference>
<proteinExistence type="predicted"/>
<evidence type="ECO:0000256" key="1">
    <source>
        <dbReference type="SAM" id="SignalP"/>
    </source>
</evidence>
<evidence type="ECO:0000313" key="3">
    <source>
        <dbReference type="EMBL" id="WQD38557.1"/>
    </source>
</evidence>
<feature type="chain" id="PRO_5045230566" evidence="1">
    <location>
        <begin position="21"/>
        <end position="322"/>
    </location>
</feature>
<dbReference type="RefSeq" id="WP_211316445.1">
    <property type="nucleotide sequence ID" value="NZ_CP139960.1"/>
</dbReference>
<sequence>MKKVQSVLSTVLSIAFLITAFLNETQARKTGTQELLMNNSGVNDPGLLKKKEARQLNREGVVRVLAIGNSFSADALENYLYDLAEASGKKIIIGNLAIAGGSLADHIANLKHQSAPYIFTKIDSSGKKTVTFNNAIGPIVKSESWDYISLQQVSHHSGRYETFVETLPALYEYVKENASNPHVKLVLHQTWAYARNSGHTGFANYQNNQQLMYESIVNTYKKARKLINAYHIIPAGTAIQNARTSFIGDRFTRDGFHLEETYARYTVACTWFEQIFGISVLGNLYKPATLSDEYKEIAQHAAHFAVKRPGKVTPLKHYQKER</sequence>
<dbReference type="SUPFAM" id="SSF52266">
    <property type="entry name" value="SGNH hydrolase"/>
    <property type="match status" value="1"/>
</dbReference>